<proteinExistence type="predicted"/>
<dbReference type="AlphaFoldDB" id="A0A081CS28"/>
<dbReference type="InterPro" id="IPR027417">
    <property type="entry name" value="P-loop_NTPase"/>
</dbReference>
<reference evidence="1 2" key="1">
    <citation type="submission" date="2014-08" db="EMBL/GenBank/DDBJ databases">
        <title>Whole genome shotgun sequence of Rhizobium rubi NBRC 13261.</title>
        <authorList>
            <person name="Katano-Makiyama Y."/>
            <person name="Hosoyama A."/>
            <person name="Hashimoto M."/>
            <person name="Hosoyama Y."/>
            <person name="Noguchi M."/>
            <person name="Tsuchikane K."/>
            <person name="Uohara A."/>
            <person name="Ohji S."/>
            <person name="Ichikawa N."/>
            <person name="Kimura A."/>
            <person name="Yamazoe A."/>
            <person name="Fujita N."/>
        </authorList>
    </citation>
    <scope>NUCLEOTIDE SEQUENCE [LARGE SCALE GENOMIC DNA]</scope>
    <source>
        <strain evidence="1 2">NBRC 13261</strain>
    </source>
</reference>
<dbReference type="OrthoDB" id="7210594at2"/>
<evidence type="ECO:0000313" key="1">
    <source>
        <dbReference type="EMBL" id="GAK69474.1"/>
    </source>
</evidence>
<comment type="caution">
    <text evidence="1">The sequence shown here is derived from an EMBL/GenBank/DDBJ whole genome shotgun (WGS) entry which is preliminary data.</text>
</comment>
<dbReference type="Proteomes" id="UP000028701">
    <property type="component" value="Unassembled WGS sequence"/>
</dbReference>
<gene>
    <name evidence="1" type="ORF">RRU01S_06_00820</name>
</gene>
<accession>A0A081CS28</accession>
<dbReference type="InterPro" id="IPR052922">
    <property type="entry name" value="Cytidylate_Kinase-2"/>
</dbReference>
<dbReference type="PANTHER" id="PTHR37816:SF1">
    <property type="entry name" value="TOXIN"/>
    <property type="match status" value="1"/>
</dbReference>
<name>A0A081CS28_9HYPH</name>
<dbReference type="RefSeq" id="WP_045229072.1">
    <property type="nucleotide sequence ID" value="NZ_BBJU01000006.1"/>
</dbReference>
<sequence>MDRIFIIGNCGSGKSWLATELAAKHRYRITHLDDLHWLPNFAGERPRDERDRLVAEAADATSWIMEGIYGSVLKQVLPRVTTLIWLDLADDECISNLVQRGQTGGGTPEQFEELLEYTRAYRLRKNHLNSFDGHQWFYDQHLNQKYRLSSRSDIAYFLASLGS</sequence>
<dbReference type="PANTHER" id="PTHR37816">
    <property type="entry name" value="YALI0E33011P"/>
    <property type="match status" value="1"/>
</dbReference>
<dbReference type="CDD" id="cd02019">
    <property type="entry name" value="NK"/>
    <property type="match status" value="1"/>
</dbReference>
<dbReference type="EMBL" id="BBJU01000006">
    <property type="protein sequence ID" value="GAK69474.1"/>
    <property type="molecule type" value="Genomic_DNA"/>
</dbReference>
<evidence type="ECO:0000313" key="2">
    <source>
        <dbReference type="Proteomes" id="UP000028701"/>
    </source>
</evidence>
<dbReference type="Gene3D" id="3.40.50.300">
    <property type="entry name" value="P-loop containing nucleotide triphosphate hydrolases"/>
    <property type="match status" value="1"/>
</dbReference>
<organism evidence="1 2">
    <name type="scientific">Agrobacterium rubi TR3 = NBRC 13261</name>
    <dbReference type="NCBI Taxonomy" id="1368415"/>
    <lineage>
        <taxon>Bacteria</taxon>
        <taxon>Pseudomonadati</taxon>
        <taxon>Pseudomonadota</taxon>
        <taxon>Alphaproteobacteria</taxon>
        <taxon>Hyphomicrobiales</taxon>
        <taxon>Rhizobiaceae</taxon>
        <taxon>Rhizobium/Agrobacterium group</taxon>
        <taxon>Agrobacterium</taxon>
    </lineage>
</organism>
<dbReference type="eggNOG" id="COG0563">
    <property type="taxonomic scope" value="Bacteria"/>
</dbReference>
<evidence type="ECO:0008006" key="3">
    <source>
        <dbReference type="Google" id="ProtNLM"/>
    </source>
</evidence>
<protein>
    <recommendedName>
        <fullName evidence="3">Adenylate kinase</fullName>
    </recommendedName>
</protein>
<dbReference type="SUPFAM" id="SSF52540">
    <property type="entry name" value="P-loop containing nucleoside triphosphate hydrolases"/>
    <property type="match status" value="1"/>
</dbReference>